<feature type="region of interest" description="Disordered" evidence="1">
    <location>
        <begin position="847"/>
        <end position="927"/>
    </location>
</feature>
<comment type="caution">
    <text evidence="3">The sequence shown here is derived from an EMBL/GenBank/DDBJ whole genome shotgun (WGS) entry which is preliminary data.</text>
</comment>
<evidence type="ECO:0000256" key="2">
    <source>
        <dbReference type="SAM" id="Phobius"/>
    </source>
</evidence>
<dbReference type="CDD" id="cd00637">
    <property type="entry name" value="7tm_classA_rhodopsin-like"/>
    <property type="match status" value="1"/>
</dbReference>
<gene>
    <name evidence="3" type="ORF">RRG08_000492</name>
</gene>
<dbReference type="Gene3D" id="1.20.1070.10">
    <property type="entry name" value="Rhodopsin 7-helix transmembrane proteins"/>
    <property type="match status" value="1"/>
</dbReference>
<dbReference type="EMBL" id="JAWDGP010006468">
    <property type="protein sequence ID" value="KAK3740505.1"/>
    <property type="molecule type" value="Genomic_DNA"/>
</dbReference>
<keyword evidence="2" id="KW-1133">Transmembrane helix</keyword>
<keyword evidence="2" id="KW-0812">Transmembrane</keyword>
<dbReference type="SUPFAM" id="SSF81321">
    <property type="entry name" value="Family A G protein-coupled receptor-like"/>
    <property type="match status" value="1"/>
</dbReference>
<feature type="region of interest" description="Disordered" evidence="1">
    <location>
        <begin position="447"/>
        <end position="508"/>
    </location>
</feature>
<evidence type="ECO:0000313" key="3">
    <source>
        <dbReference type="EMBL" id="KAK3740505.1"/>
    </source>
</evidence>
<feature type="compositionally biased region" description="Basic and acidic residues" evidence="1">
    <location>
        <begin position="1129"/>
        <end position="1146"/>
    </location>
</feature>
<name>A0AAE0YD00_9GAST</name>
<sequence length="1155" mass="124858">MAPYMRVTAPRLVFGLDTVSQEELLQNKLSDFSWENPLGISSYLHFILMVYAPALVIFGVSTSLFSCWVFESTFLKDLVVQPMLTTLLQLNCMLLVSGPLYVWLVQSSSFYIRGDQIFHCFLLNLLHNFALLSSGFMLVAMVMERGLAIGRPKHVWTRWRSLCTNLSAILLQAALVISLGELYYLDIASVTSKKKYPVCVPWWENEHGSASWFKVLASCFSLGPALVVIACIMLLEICSARFTLLRRIEQDTLTEYQALLMELSSSVNFKFVSSSSALGIAFIILCSPIGLFILLVPALQARSSDRRFDLNPRPSSGYGSGYENLTLPSAIETMMQGMADVQGDLHGNDSYLSQHTTLPPLSPLPVDPRWIPAEATRLLSPLEYRYALVSRGDTETLIWFIRYTFCGLVVPILLATEVLFVREWKGRLRQIRNVFCFCRFRKDKPWPGPSADSRKQSLGVHRRSVCDPQPRDSPQPKCDQSRTSGPYIARVIGEDGGSGTGRAIRSEKTMRDKIQVIEDHEGQDSGGSAALVLSTIQVREDHEGQDSGGSAALVLSTIQVREDHEGQDSGGSAALVLSTIQVREDHEGQDSGGSTALVLSTIQVREDHEGQDSGGSAALVLSTVQVREDHEGQDSGGSAALVLSTIQVREDHEGQDSGGSAALVLSTVQVREDHEGQDSGGSAALVLSTIQVREDHEGQDSGGSAALVLSTVQVREDHEGQDSGGSAALVLSTVQVREDHEGQDSGGSAALVLSTVQVREDHEGQDSGGSAALVLSTVQVREDHEGQDSGGSAALVLSTIQVREDHEGQDSGGSTALVLSTVQVREDNEGQDSGGSAALVLSTVQVREDHEGQDSECSSQVYDASKPALAGRRVDRLSIPRKQDSTADQDPDQDDQGKTKRVQLTPKNRPSLKAASPRPGITQSSDGADVSVWSTVKLPRHVGNSMVINDGLVVARLGLDTSLRQAVTAAKRGKLATREPLSSAGGLPGAGIPGPVWDQQLLAQLAAVDSRRRSFMTGASDSGGSGGELLQGAPAGAIVLLSQSQPGLSHADGRGLPARGRSRSKEVRATARSRSKEVRATARSRSKEVRATTRTGVGLNRFLMWQPFCQVENLNHVTPRGPGVTSLGRLDRTSPRDRGRWGFRDRPGCYRQITQ</sequence>
<organism evidence="3 4">
    <name type="scientific">Elysia crispata</name>
    <name type="common">lettuce slug</name>
    <dbReference type="NCBI Taxonomy" id="231223"/>
    <lineage>
        <taxon>Eukaryota</taxon>
        <taxon>Metazoa</taxon>
        <taxon>Spiralia</taxon>
        <taxon>Lophotrochozoa</taxon>
        <taxon>Mollusca</taxon>
        <taxon>Gastropoda</taxon>
        <taxon>Heterobranchia</taxon>
        <taxon>Euthyneura</taxon>
        <taxon>Panpulmonata</taxon>
        <taxon>Sacoglossa</taxon>
        <taxon>Placobranchoidea</taxon>
        <taxon>Plakobranchidae</taxon>
        <taxon>Elysia</taxon>
    </lineage>
</organism>
<feature type="transmembrane region" description="Helical" evidence="2">
    <location>
        <begin position="82"/>
        <end position="104"/>
    </location>
</feature>
<feature type="region of interest" description="Disordered" evidence="1">
    <location>
        <begin position="1046"/>
        <end position="1092"/>
    </location>
</feature>
<evidence type="ECO:0000256" key="1">
    <source>
        <dbReference type="SAM" id="MobiDB-lite"/>
    </source>
</evidence>
<feature type="transmembrane region" description="Helical" evidence="2">
    <location>
        <begin position="212"/>
        <end position="237"/>
    </location>
</feature>
<dbReference type="Proteomes" id="UP001283361">
    <property type="component" value="Unassembled WGS sequence"/>
</dbReference>
<feature type="transmembrane region" description="Helical" evidence="2">
    <location>
        <begin position="116"/>
        <end position="141"/>
    </location>
</feature>
<keyword evidence="4" id="KW-1185">Reference proteome</keyword>
<protein>
    <recommendedName>
        <fullName evidence="5">G-protein coupled receptors family 1 profile domain-containing protein</fullName>
    </recommendedName>
</protein>
<evidence type="ECO:0000313" key="4">
    <source>
        <dbReference type="Proteomes" id="UP001283361"/>
    </source>
</evidence>
<proteinExistence type="predicted"/>
<feature type="compositionally biased region" description="Basic and acidic residues" evidence="1">
    <location>
        <begin position="872"/>
        <end position="885"/>
    </location>
</feature>
<feature type="transmembrane region" description="Helical" evidence="2">
    <location>
        <begin position="400"/>
        <end position="421"/>
    </location>
</feature>
<feature type="region of interest" description="Disordered" evidence="1">
    <location>
        <begin position="1120"/>
        <end position="1146"/>
    </location>
</feature>
<feature type="transmembrane region" description="Helical" evidence="2">
    <location>
        <begin position="277"/>
        <end position="299"/>
    </location>
</feature>
<feature type="transmembrane region" description="Helical" evidence="2">
    <location>
        <begin position="162"/>
        <end position="185"/>
    </location>
</feature>
<feature type="compositionally biased region" description="Basic and acidic residues" evidence="1">
    <location>
        <begin position="1063"/>
        <end position="1091"/>
    </location>
</feature>
<feature type="transmembrane region" description="Helical" evidence="2">
    <location>
        <begin position="43"/>
        <end position="70"/>
    </location>
</feature>
<reference evidence="3" key="1">
    <citation type="journal article" date="2023" name="G3 (Bethesda)">
        <title>A reference genome for the long-term kleptoplast-retaining sea slug Elysia crispata morphotype clarki.</title>
        <authorList>
            <person name="Eastman K.E."/>
            <person name="Pendleton A.L."/>
            <person name="Shaikh M.A."/>
            <person name="Suttiyut T."/>
            <person name="Ogas R."/>
            <person name="Tomko P."/>
            <person name="Gavelis G."/>
            <person name="Widhalm J.R."/>
            <person name="Wisecaver J.H."/>
        </authorList>
    </citation>
    <scope>NUCLEOTIDE SEQUENCE</scope>
    <source>
        <strain evidence="3">ECLA1</strain>
    </source>
</reference>
<keyword evidence="2" id="KW-0472">Membrane</keyword>
<dbReference type="AlphaFoldDB" id="A0AAE0YD00"/>
<accession>A0AAE0YD00</accession>
<evidence type="ECO:0008006" key="5">
    <source>
        <dbReference type="Google" id="ProtNLM"/>
    </source>
</evidence>